<evidence type="ECO:0000259" key="2">
    <source>
        <dbReference type="Pfam" id="PF13193"/>
    </source>
</evidence>
<gene>
    <name evidence="3" type="ORF">ACFQMG_22075</name>
</gene>
<dbReference type="Pfam" id="PF00501">
    <property type="entry name" value="AMP-binding"/>
    <property type="match status" value="1"/>
</dbReference>
<dbReference type="Gene3D" id="2.30.38.10">
    <property type="entry name" value="Luciferase, Domain 3"/>
    <property type="match status" value="1"/>
</dbReference>
<reference evidence="4" key="1">
    <citation type="journal article" date="2019" name="Int. J. Syst. Evol. Microbiol.">
        <title>The Global Catalogue of Microorganisms (GCM) 10K type strain sequencing project: providing services to taxonomists for standard genome sequencing and annotation.</title>
        <authorList>
            <consortium name="The Broad Institute Genomics Platform"/>
            <consortium name="The Broad Institute Genome Sequencing Center for Infectious Disease"/>
            <person name="Wu L."/>
            <person name="Ma J."/>
        </authorList>
    </citation>
    <scope>NUCLEOTIDE SEQUENCE [LARGE SCALE GENOMIC DNA]</scope>
    <source>
        <strain evidence="4">CGMCC 1.12859</strain>
    </source>
</reference>
<evidence type="ECO:0000259" key="1">
    <source>
        <dbReference type="Pfam" id="PF00501"/>
    </source>
</evidence>
<evidence type="ECO:0000313" key="3">
    <source>
        <dbReference type="EMBL" id="MFC7182238.1"/>
    </source>
</evidence>
<dbReference type="PANTHER" id="PTHR45527">
    <property type="entry name" value="NONRIBOSOMAL PEPTIDE SYNTHETASE"/>
    <property type="match status" value="1"/>
</dbReference>
<dbReference type="PROSITE" id="PS00455">
    <property type="entry name" value="AMP_BINDING"/>
    <property type="match status" value="1"/>
</dbReference>
<dbReference type="Proteomes" id="UP001596435">
    <property type="component" value="Unassembled WGS sequence"/>
</dbReference>
<feature type="domain" description="AMP-binding enzyme C-terminal" evidence="2">
    <location>
        <begin position="637"/>
        <end position="711"/>
    </location>
</feature>
<accession>A0ABW2FY74</accession>
<organism evidence="3 4">
    <name type="scientific">Kitasatospora paranensis</name>
    <dbReference type="NCBI Taxonomy" id="258053"/>
    <lineage>
        <taxon>Bacteria</taxon>
        <taxon>Bacillati</taxon>
        <taxon>Actinomycetota</taxon>
        <taxon>Actinomycetes</taxon>
        <taxon>Kitasatosporales</taxon>
        <taxon>Streptomycetaceae</taxon>
        <taxon>Kitasatospora</taxon>
    </lineage>
</organism>
<dbReference type="CDD" id="cd05930">
    <property type="entry name" value="A_NRPS"/>
    <property type="match status" value="1"/>
</dbReference>
<dbReference type="PANTHER" id="PTHR45527:SF1">
    <property type="entry name" value="FATTY ACID SYNTHASE"/>
    <property type="match status" value="1"/>
</dbReference>
<protein>
    <submittedName>
        <fullName evidence="3">Amino acid adenylation domain-containing protein</fullName>
    </submittedName>
</protein>
<dbReference type="InterPro" id="IPR020845">
    <property type="entry name" value="AMP-binding_CS"/>
</dbReference>
<dbReference type="EMBL" id="JBHTAJ010000043">
    <property type="protein sequence ID" value="MFC7182238.1"/>
    <property type="molecule type" value="Genomic_DNA"/>
</dbReference>
<dbReference type="SUPFAM" id="SSF56801">
    <property type="entry name" value="Acetyl-CoA synthetase-like"/>
    <property type="match status" value="1"/>
</dbReference>
<comment type="caution">
    <text evidence="3">The sequence shown here is derived from an EMBL/GenBank/DDBJ whole genome shotgun (WGS) entry which is preliminary data.</text>
</comment>
<dbReference type="Gene3D" id="3.30.300.30">
    <property type="match status" value="1"/>
</dbReference>
<evidence type="ECO:0000313" key="4">
    <source>
        <dbReference type="Proteomes" id="UP001596435"/>
    </source>
</evidence>
<dbReference type="InterPro" id="IPR010071">
    <property type="entry name" value="AA_adenyl_dom"/>
</dbReference>
<dbReference type="Gene3D" id="3.40.50.980">
    <property type="match status" value="2"/>
</dbReference>
<dbReference type="RefSeq" id="WP_380231787.1">
    <property type="nucleotide sequence ID" value="NZ_JBHSVH010000002.1"/>
</dbReference>
<keyword evidence="4" id="KW-1185">Reference proteome</keyword>
<dbReference type="NCBIfam" id="TIGR01733">
    <property type="entry name" value="AA-adenyl-dom"/>
    <property type="match status" value="1"/>
</dbReference>
<dbReference type="InterPro" id="IPR045851">
    <property type="entry name" value="AMP-bd_C_sf"/>
</dbReference>
<dbReference type="InterPro" id="IPR000873">
    <property type="entry name" value="AMP-dep_synth/lig_dom"/>
</dbReference>
<sequence>MSAAEFALPGAWRHTGPDAAAVRRVEVPYADLAAQLQALAADAGADPSAALAAAHVKVLGTLTEERVFGTDVLADDGSRDVRRLTAEPAAARSWRELVGQVAQALRSTAPAAARADGPRQPADRALLAVGTAALAPSDGASGPGRTYGLAVGAADGVLVLQSGGHLGAADLERLATMYRGVLEAMAKTPDGDAATNVLPDGERHAVLHRWAVGPSAGPEAGGVLDLFRDQAARTPDAPAVRVGGHTLDYRELDRRSTRIARHLLARGARPEVPVGVCLRRGPDLLPTLLGVWKSGAPYLPLDADLPAPRLRHMAAAAGCTLVVTRSEHLSLLGDPDRAEPVLLDAERAAIDALPHTPLDVAVGPAQLAYVIYTSGSTGAPKGVMVHHGGLANYVRWTAREYAARGTGGSPHFSSIGFDLGVPSLYAPLVTGQRVDLLPDPLDPADLGELLAAGAPYSFVKMTPGHLNLLSTDLAPEEAHGLAGLVIAAGDAFPTELARRWTELAGPGGTAVATEYGPTEITVGNSGQVITGPGPGGLVPLGAPIPNTTMYVLDDRLEPVPDGVAGEVYVGGAGVARGYLGAPALTAERFLPDPYGEPGARLYRTGDRGRWRGGALESLGRTDHQVKIRGYRVEPGEIRAVLQRRPEVGEAVVTAYPGPSGAQRLAAFLVPAAGSDLDLARIRAELAADLPEYMVPAEIVAVREIPLTANGKVDTRGLQAGL</sequence>
<dbReference type="InterPro" id="IPR025110">
    <property type="entry name" value="AMP-bd_C"/>
</dbReference>
<dbReference type="Pfam" id="PF13193">
    <property type="entry name" value="AMP-binding_C"/>
    <property type="match status" value="1"/>
</dbReference>
<name>A0ABW2FY74_9ACTN</name>
<proteinExistence type="predicted"/>
<feature type="domain" description="AMP-dependent synthetase/ligase" evidence="1">
    <location>
        <begin position="227"/>
        <end position="579"/>
    </location>
</feature>